<reference evidence="4" key="1">
    <citation type="submission" date="2015-04" db="UniProtKB">
        <authorList>
            <consortium name="EnsemblPlants"/>
        </authorList>
    </citation>
    <scope>IDENTIFICATION</scope>
</reference>
<reference evidence="4" key="2">
    <citation type="submission" date="2018-05" db="EMBL/GenBank/DDBJ databases">
        <title>OgluRS3 (Oryza glumaepatula Reference Sequence Version 3).</title>
        <authorList>
            <person name="Zhang J."/>
            <person name="Kudrna D."/>
            <person name="Lee S."/>
            <person name="Talag J."/>
            <person name="Welchert J."/>
            <person name="Wing R.A."/>
        </authorList>
    </citation>
    <scope>NUCLEOTIDE SEQUENCE [LARGE SCALE GENOMIC DNA]</scope>
</reference>
<dbReference type="EnsemblPlants" id="OGLUM11G18330.1">
    <property type="protein sequence ID" value="OGLUM11G18330.1"/>
    <property type="gene ID" value="OGLUM11G18330"/>
</dbReference>
<dbReference type="InterPro" id="IPR013087">
    <property type="entry name" value="Znf_C2H2_type"/>
</dbReference>
<name>A0A0E0BKW8_9ORYZ</name>
<dbReference type="Gene3D" id="1.25.40.10">
    <property type="entry name" value="Tetratricopeptide repeat domain"/>
    <property type="match status" value="1"/>
</dbReference>
<accession>A0A0E0BKW8</accession>
<dbReference type="Pfam" id="PF00443">
    <property type="entry name" value="UCH"/>
    <property type="match status" value="1"/>
</dbReference>
<organism evidence="4">
    <name type="scientific">Oryza glumipatula</name>
    <dbReference type="NCBI Taxonomy" id="40148"/>
    <lineage>
        <taxon>Eukaryota</taxon>
        <taxon>Viridiplantae</taxon>
        <taxon>Streptophyta</taxon>
        <taxon>Embryophyta</taxon>
        <taxon>Tracheophyta</taxon>
        <taxon>Spermatophyta</taxon>
        <taxon>Magnoliopsida</taxon>
        <taxon>Liliopsida</taxon>
        <taxon>Poales</taxon>
        <taxon>Poaceae</taxon>
        <taxon>BOP clade</taxon>
        <taxon>Oryzoideae</taxon>
        <taxon>Oryzeae</taxon>
        <taxon>Oryzinae</taxon>
        <taxon>Oryza</taxon>
    </lineage>
</organism>
<feature type="compositionally biased region" description="Polar residues" evidence="2">
    <location>
        <begin position="695"/>
        <end position="708"/>
    </location>
</feature>
<dbReference type="GO" id="GO:0004843">
    <property type="term" value="F:cysteine-type deubiquitinase activity"/>
    <property type="evidence" value="ECO:0007669"/>
    <property type="project" value="InterPro"/>
</dbReference>
<dbReference type="PANTHER" id="PTHR34465">
    <property type="entry name" value="CARBOXYL-TERMINAL HYDROLASE-LIKE PROTEIN, PUTATIVE (DUF627 AND DUF629)-RELATED"/>
    <property type="match status" value="1"/>
</dbReference>
<feature type="region of interest" description="Disordered" evidence="2">
    <location>
        <begin position="2187"/>
        <end position="2207"/>
    </location>
</feature>
<dbReference type="HOGENOM" id="CLU_000582_1_0_1"/>
<dbReference type="SMART" id="SM00355">
    <property type="entry name" value="ZnF_C2H2"/>
    <property type="match status" value="3"/>
</dbReference>
<protein>
    <recommendedName>
        <fullName evidence="3">C2H2-type domain-containing protein</fullName>
    </recommendedName>
</protein>
<dbReference type="InterPro" id="IPR038765">
    <property type="entry name" value="Papain-like_cys_pep_sf"/>
</dbReference>
<keyword evidence="5" id="KW-1185">Reference proteome</keyword>
<feature type="domain" description="C2H2-type" evidence="3">
    <location>
        <begin position="1421"/>
        <end position="1448"/>
    </location>
</feature>
<evidence type="ECO:0000313" key="5">
    <source>
        <dbReference type="Proteomes" id="UP000026961"/>
    </source>
</evidence>
<dbReference type="Pfam" id="PF04780">
    <property type="entry name" value="DUF629"/>
    <property type="match status" value="3"/>
</dbReference>
<evidence type="ECO:0000313" key="4">
    <source>
        <dbReference type="EnsemblPlants" id="OGLUM11G18330.1"/>
    </source>
</evidence>
<sequence length="2812" mass="313949">MADDGKDVRKAARAVLMRDYDGDHEGALERAGKLARDHPGSAIALRLVGDLNHAAAIRARKVIELGGCLGRAAERDASAHLAAARDALSEARRLVPDCVGIATALGDVLVGSSMADKAEQAYTSALAIPLPVDPALHNAAYGLHGRDRTTVNARVKDAREKANLAYGRFKKKVVDEWVAEMLQFLRGDLLRKNPRASAKEILKAQRDAVVDARKKAKSMADAMPNSARAQCFHGLMDLNFVHLLDEAIDKRSALRRSTLAIVDRAAERFPKSLVIASFRAKLLYILGDYDAAERDCRRGYTMKNPDDPADDCIPPGSIGGDNKGDRLITHVSEFHELINKIVRMANLYWNSMTQEQRGEFLSVRFDELQEDYNKVDRSSFTMSDVLRFGGKHNSYRFWVCPLCGSGSSSKKYTDTVSLLSHMCSKHQRAVLPRLRSVLDQELDRSAFDDDEYSFNKVIFSQDSDQRDIVCFEERDQMFKWLFDKPSSGVRTLALTELIETKRRTGALLLDNIKEKLKTLATDKSSTEFAEALPGIQESWIKFVKETAVDYRALILAIGRSLLWRKLKKCMSEDPEVGARRISAADIDEVFVIVAYNSGSSAVEDKTEAHMSSRSDAAQKMNGNHQESMVKIHVANPFTGKKRFILLYLSSDFHAENRSSGTIVDMKPQDPPTNMEGNGNKLDEQMEKLDIDPNSVRSSAIPQSSTPNENGAPHILVSSSQFSDETTQISIYQKSVDVLNQNSEDIFFLHLIIQTMWNLKPFRDDFLKRPPASFQLRHNGSCFSDIFYDIFSAWEKNDHHETYYSLTSLKNNLCQTVNLRAGKYFASVILDLVLDELHVSEAPLHFYFNNKIQGQVVSPIICEGCICRAHVLFGMRFLVRTSCRCGACFDEGKYSTLIHKLDAGLPQTPKIKSFADLPVAIDERFWYLQDECQSCGNLKSVGHFLLNTPHFFTVVLKCTDSSKSHVSLSELLVGCTSPPDITLATKYTLASMICCSDGQYVCISRDQNKWLIYDTKTIEAEDSWERLVQRFTDSELIPEVIIFEAAGILRLHHEGGFAAAMARAVELGLKHGGSALVLNLVGTLHQVNYTACRFMSCCSGGGAGSGKEGSAEDEEEEHKRAALSAFAAAAWLAPNCVDIAVSHAEMLSEVERYEEAYVELLRALGISDPADPAAHDVVYDVCDGETTLAERLGKAKVRTHRAIERLAELICARFIPAESVRVLDGIKLGGDAAARARARAKHLATTYPFAPRAHLLRAHVDLERVRGLDPAIDKRRFLRRTLDMVQDTAYEFQRSLVIALFRAKLMFVLDQYDDAECECHRVLAIESPFDPVVDDLPPGSVSGADYDARVCFVRNQLRTLIKKIIFSAAIYWRTLTSEDEDSLISVRVKPLIQLCNRTDKSSAKTITDAVRFFKGNNSWSFLICPLSSRCDGRKFVDTSSLWGHLCNKHPEGHWRKLQSVLGSKLSENTSVGDCSLEWITFGQDSEKHDIFRLIKINDMFDSLIRLTAGGTEPDLVEMRTEKCREGAEILEGIKKRLGTLPTDTSSSQGKLKKRMAGDPNIVGHISASKIDPIFDDAPSARCRNVSVGHDSNPSDANKMGTASQQNLKTSFSNETLKSGKDHQESEVCVENGSSGAKVDTPMDVEGIEMEIAEILANMEQNLQLEETDSKSTEEMSSTTGNENVDVNKEITDKDLFILHPIIQSLWNLRYLRDEFLMGKPAWILNISGNCCIADLIYGIFSAWEKNEHDRVAVLLASVKSSLCKIANDNMFQKTFLFYMISSYALRTIASLDWFGGSEDQGRLSELLVGIAHPLDIKLLCKGVRFSANYSLASMISYADGRYVCFARNQDKWLICDAENVEAADSWELLLERFSVCRLQPEVLFFEVIKGSRAQRKEAAELERRRLEAERALRREAVAALRMYREEGRHDEAIARAEELAAGHPGSAVAAHLAAVLHHDATNRAVDGASGQQPSAAGKHLHPARDFYIRAARLAPNCVEIATSLATVRFACLDDDDADLDIRRAVTIDYPTDPADNNVAYDLDDDDGATPKDRIANARAAAIERYNLIMAFVIAKVIPRAVRGVLDVAEREGAAKAVKPAKALAARYPYSARALFAHAHVDVEFARGLAPGIDKRPFLDRLLGELNGEALRFDTSLVLAAFRAKLVFLLGSYVSAEGECSRGLHMVGAADPADEDVPPGSVPGENSEDRQSAVRVELGRLFQKIVLATKDYWSSLPREKQDRFRFAGFNSMHQHYAKNYDDTHEGAKTISDALSFVRKNRSWRFWICPYCVGKKIPDTDSLLQHMRNKHPEGGVWLKLLSILDPKSVDSSEGDYFLDDVAVCQDSEENYVLRFERMDHIFKYLFLRATGTVEHKQFSELRETKCKEGIEILEMMKPKLKNVPTDISSSEFNEACAEIQDMWNDFLEISVLDYRVVITPLAICFISEQLLLSMSNDEKAASKSIDAADIDALFPNVDDTPDIDAIFPKVGDAPSAADTSKTGEDMASTISDESIYVLEKDNTDKDLIILHVIIQSLWHLRFFRIDFLRERSVWILCINEDHCIADQLYEIFSAWEKNENDRVAVFLTSMKASLCKIANDNMFQKLQAGKLIASEAVAMILQGLHMSGTSFHFEFNNDIEGRLVSPVSCRDCICRTHNLFGVQLQMSCRCGNSFDEKEHTTVFYKLHAGSPQTTKIKSFAELPVLYDEQSCFEANCEHCGSPKNTDVFPSNTPHFFTIGLDWSGGCENQVELSEVLVGIAHPLDIKLLCKGVHSSANYSLTSMISYADGRYICFARDQDKDCTLQPEVLFFEVIK</sequence>
<feature type="domain" description="C2H2-type" evidence="3">
    <location>
        <begin position="398"/>
        <end position="426"/>
    </location>
</feature>
<dbReference type="Gramene" id="OGLUM11G18330.1">
    <property type="protein sequence ID" value="OGLUM11G18330.1"/>
    <property type="gene ID" value="OGLUM11G18330"/>
</dbReference>
<feature type="region of interest" description="Disordered" evidence="2">
    <location>
        <begin position="1615"/>
        <end position="1639"/>
    </location>
</feature>
<dbReference type="InterPro" id="IPR011990">
    <property type="entry name" value="TPR-like_helical_dom_sf"/>
</dbReference>
<dbReference type="PANTHER" id="PTHR34465:SF5">
    <property type="entry name" value="OS11G0598900 PROTEIN"/>
    <property type="match status" value="1"/>
</dbReference>
<keyword evidence="1" id="KW-0175">Coiled coil</keyword>
<dbReference type="SUPFAM" id="SSF48452">
    <property type="entry name" value="TPR-like"/>
    <property type="match status" value="1"/>
</dbReference>
<feature type="coiled-coil region" evidence="1">
    <location>
        <begin position="1890"/>
        <end position="1917"/>
    </location>
</feature>
<dbReference type="InterPro" id="IPR006865">
    <property type="entry name" value="DUF629"/>
</dbReference>
<evidence type="ECO:0000256" key="2">
    <source>
        <dbReference type="SAM" id="MobiDB-lite"/>
    </source>
</evidence>
<dbReference type="GO" id="GO:0016579">
    <property type="term" value="P:protein deubiquitination"/>
    <property type="evidence" value="ECO:0007669"/>
    <property type="project" value="InterPro"/>
</dbReference>
<proteinExistence type="predicted"/>
<dbReference type="Proteomes" id="UP000026961">
    <property type="component" value="Chromosome 11"/>
</dbReference>
<feature type="domain" description="C2H2-type" evidence="3">
    <location>
        <begin position="2284"/>
        <end position="2308"/>
    </location>
</feature>
<evidence type="ECO:0000259" key="3">
    <source>
        <dbReference type="SMART" id="SM00355"/>
    </source>
</evidence>
<dbReference type="SUPFAM" id="SSF54001">
    <property type="entry name" value="Cysteine proteinases"/>
    <property type="match status" value="2"/>
</dbReference>
<feature type="region of interest" description="Disordered" evidence="2">
    <location>
        <begin position="695"/>
        <end position="714"/>
    </location>
</feature>
<evidence type="ECO:0000256" key="1">
    <source>
        <dbReference type="SAM" id="Coils"/>
    </source>
</evidence>
<dbReference type="eggNOG" id="KOG1887">
    <property type="taxonomic scope" value="Eukaryota"/>
</dbReference>
<dbReference type="Gene3D" id="3.90.70.10">
    <property type="entry name" value="Cysteine proteinases"/>
    <property type="match status" value="2"/>
</dbReference>
<dbReference type="InterPro" id="IPR001394">
    <property type="entry name" value="Peptidase_C19_UCH"/>
</dbReference>